<dbReference type="GeneID" id="124293879"/>
<dbReference type="RefSeq" id="XP_046592635.1">
    <property type="nucleotide sequence ID" value="XM_046736679.1"/>
</dbReference>
<sequence>MTSATCPRQRQRLLATRRLGRNEGIAELGTSRRTRPSTTPYMNTRSVTRKLYTVGATYQAPTRKDETEWREWPVHGMHERPVFHPQVGLAAGYAGRIFWSSTDTEGFDCTYREVLDGPDEVEVVSVDPRPRRTPPTTSPTSSRFLQKLPSTKNAIQPIIEGSNASFRACMHESLHSVLAYCAQVMLPSYRRIVGKKRRHDAEAWTQLDNELKDGKNTEQMTADGQPLGADSINLTELEDSSISDETLMEMSSIYKKLLPMEDLPSSHDDSPLPPDDNCDKKPNDGSSAILRNTSEASEIAKILSEYNESLKEQGAASFAGRSLSRGSKDGVKTSCREPEMTRKTSVISAEDATGSLSREPSNTTTITVSEGVQTPDRKTNDHHWLEELLVDTSLLYCVATGVGQRDLSQYVDSLDAKHSLQWLQPREG</sequence>
<keyword evidence="2" id="KW-1185">Reference proteome</keyword>
<feature type="region of interest" description="Disordered" evidence="1">
    <location>
        <begin position="315"/>
        <end position="379"/>
    </location>
</feature>
<reference evidence="3" key="1">
    <citation type="submission" date="2025-08" db="UniProtKB">
        <authorList>
            <consortium name="RefSeq"/>
        </authorList>
    </citation>
    <scope>IDENTIFICATION</scope>
    <source>
        <tissue evidence="3">Thorax and Abdomen</tissue>
    </source>
</reference>
<evidence type="ECO:0000313" key="2">
    <source>
        <dbReference type="Proteomes" id="UP000829291"/>
    </source>
</evidence>
<accession>A0ABM3FX95</accession>
<proteinExistence type="predicted"/>
<evidence type="ECO:0000256" key="1">
    <source>
        <dbReference type="SAM" id="MobiDB-lite"/>
    </source>
</evidence>
<dbReference type="Proteomes" id="UP000829291">
    <property type="component" value="Chromosome 4"/>
</dbReference>
<protein>
    <submittedName>
        <fullName evidence="3">Uncharacterized protein LOC124293879</fullName>
    </submittedName>
</protein>
<gene>
    <name evidence="3" type="primary">LOC124293879</name>
</gene>
<feature type="compositionally biased region" description="Basic and acidic residues" evidence="1">
    <location>
        <begin position="326"/>
        <end position="342"/>
    </location>
</feature>
<feature type="compositionally biased region" description="Polar residues" evidence="1">
    <location>
        <begin position="354"/>
        <end position="372"/>
    </location>
</feature>
<organism evidence="2 3">
    <name type="scientific">Neodiprion lecontei</name>
    <name type="common">Redheaded pine sawfly</name>
    <dbReference type="NCBI Taxonomy" id="441921"/>
    <lineage>
        <taxon>Eukaryota</taxon>
        <taxon>Metazoa</taxon>
        <taxon>Ecdysozoa</taxon>
        <taxon>Arthropoda</taxon>
        <taxon>Hexapoda</taxon>
        <taxon>Insecta</taxon>
        <taxon>Pterygota</taxon>
        <taxon>Neoptera</taxon>
        <taxon>Endopterygota</taxon>
        <taxon>Hymenoptera</taxon>
        <taxon>Tenthredinoidea</taxon>
        <taxon>Diprionidae</taxon>
        <taxon>Diprioninae</taxon>
        <taxon>Neodiprion</taxon>
    </lineage>
</organism>
<feature type="region of interest" description="Disordered" evidence="1">
    <location>
        <begin position="261"/>
        <end position="292"/>
    </location>
</feature>
<evidence type="ECO:0000313" key="3">
    <source>
        <dbReference type="RefSeq" id="XP_046592635.1"/>
    </source>
</evidence>
<name>A0ABM3FX95_NEOLC</name>